<evidence type="ECO:0000256" key="1">
    <source>
        <dbReference type="ARBA" id="ARBA00011063"/>
    </source>
</evidence>
<evidence type="ECO:0000256" key="2">
    <source>
        <dbReference type="ARBA" id="ARBA00022801"/>
    </source>
</evidence>
<dbReference type="GO" id="GO:0004725">
    <property type="term" value="F:protein tyrosine phosphatase activity"/>
    <property type="evidence" value="ECO:0007669"/>
    <property type="project" value="InterPro"/>
</dbReference>
<dbReference type="SMART" id="SM00226">
    <property type="entry name" value="LMWPc"/>
    <property type="match status" value="1"/>
</dbReference>
<dbReference type="Gene3D" id="3.40.50.2300">
    <property type="match status" value="1"/>
</dbReference>
<evidence type="ECO:0000256" key="3">
    <source>
        <dbReference type="PIRSR" id="PIRSR617867-1"/>
    </source>
</evidence>
<dbReference type="KEGG" id="sbd:ATN00_05445"/>
<dbReference type="InterPro" id="IPR036196">
    <property type="entry name" value="Ptyr_pPase_sf"/>
</dbReference>
<protein>
    <submittedName>
        <fullName evidence="5">Phosphotyrosine protein phosphatase</fullName>
    </submittedName>
</protein>
<dbReference type="EMBL" id="CP013264">
    <property type="protein sequence ID" value="ALR19838.1"/>
    <property type="molecule type" value="Genomic_DNA"/>
</dbReference>
<dbReference type="SUPFAM" id="SSF52788">
    <property type="entry name" value="Phosphotyrosine protein phosphatases I"/>
    <property type="match status" value="1"/>
</dbReference>
<dbReference type="InterPro" id="IPR023485">
    <property type="entry name" value="Ptyr_pPase"/>
</dbReference>
<reference evidence="5 6" key="1">
    <citation type="submission" date="2015-11" db="EMBL/GenBank/DDBJ databases">
        <title>A Two-component Flavoprotein Monooxygenase System MeaXY Responsible for para-Hydroxylation of 2-Methyl-6-ethylaniline and 2,6-Diethylaniline in Sphingobium baderi DE-13.</title>
        <authorList>
            <person name="Cheng M."/>
            <person name="Meng Q."/>
            <person name="Yang Y."/>
            <person name="Chu C."/>
            <person name="Yan X."/>
            <person name="He J."/>
            <person name="Li S."/>
        </authorList>
    </citation>
    <scope>NUCLEOTIDE SEQUENCE [LARGE SCALE GENOMIC DNA]</scope>
    <source>
        <strain evidence="5 6">DE-13</strain>
    </source>
</reference>
<evidence type="ECO:0000313" key="5">
    <source>
        <dbReference type="EMBL" id="ALR19838.1"/>
    </source>
</evidence>
<feature type="active site" description="Proton donor" evidence="3">
    <location>
        <position position="150"/>
    </location>
</feature>
<dbReference type="Pfam" id="PF01451">
    <property type="entry name" value="LMWPc"/>
    <property type="match status" value="1"/>
</dbReference>
<name>A0A0S3EWP5_9SPHN</name>
<accession>A0A0S3EWP5</accession>
<feature type="active site" description="Nucleophile" evidence="3">
    <location>
        <position position="44"/>
    </location>
</feature>
<dbReference type="AlphaFoldDB" id="A0A0S3EWP5"/>
<dbReference type="OrthoDB" id="9784339at2"/>
<organism evidence="5 6">
    <name type="scientific">Sphingobium baderi</name>
    <dbReference type="NCBI Taxonomy" id="1332080"/>
    <lineage>
        <taxon>Bacteria</taxon>
        <taxon>Pseudomonadati</taxon>
        <taxon>Pseudomonadota</taxon>
        <taxon>Alphaproteobacteria</taxon>
        <taxon>Sphingomonadales</taxon>
        <taxon>Sphingomonadaceae</taxon>
        <taxon>Sphingobium</taxon>
    </lineage>
</organism>
<feature type="domain" description="Phosphotyrosine protein phosphatase I" evidence="4">
    <location>
        <begin position="38"/>
        <end position="176"/>
    </location>
</feature>
<keyword evidence="2" id="KW-0378">Hydrolase</keyword>
<dbReference type="Proteomes" id="UP000056968">
    <property type="component" value="Chromosome"/>
</dbReference>
<feature type="active site" evidence="3">
    <location>
        <position position="50"/>
    </location>
</feature>
<sequence>MIRSRFGTFRGLVRLALSYPQALFHLAEERRPDPAEVRRLVFVCQGNICRSAFAEVAARSAGLRAASFGLSAASGRGAHGPAIAAAAALGHDLSAHRALDAGDYVPESGDLLLAMEVRQLHRLAADPRLADRPRLLLGRWTRPALPHLHDPYGLDDRYMAQCLCRIEGAVDALVKGFPGARLS</sequence>
<proteinExistence type="inferred from homology"/>
<dbReference type="InterPro" id="IPR017867">
    <property type="entry name" value="Tyr_phospatase_low_mol_wt"/>
</dbReference>
<dbReference type="PRINTS" id="PR00719">
    <property type="entry name" value="LMWPTPASE"/>
</dbReference>
<evidence type="ECO:0000259" key="4">
    <source>
        <dbReference type="SMART" id="SM00226"/>
    </source>
</evidence>
<dbReference type="RefSeq" id="WP_062068438.1">
    <property type="nucleotide sequence ID" value="NZ_CP013264.1"/>
</dbReference>
<evidence type="ECO:0000313" key="6">
    <source>
        <dbReference type="Proteomes" id="UP000056968"/>
    </source>
</evidence>
<keyword evidence="6" id="KW-1185">Reference proteome</keyword>
<comment type="similarity">
    <text evidence="1">Belongs to the low molecular weight phosphotyrosine protein phosphatase family.</text>
</comment>
<dbReference type="STRING" id="1332080.ATN00_05445"/>
<gene>
    <name evidence="5" type="ORF">ATN00_05445</name>
</gene>